<feature type="transmembrane region" description="Helical" evidence="10">
    <location>
        <begin position="265"/>
        <end position="284"/>
    </location>
</feature>
<organism evidence="12 13">
    <name type="scientific">Candidatus Merdicola faecigallinarum</name>
    <dbReference type="NCBI Taxonomy" id="2840862"/>
    <lineage>
        <taxon>Bacteria</taxon>
        <taxon>Bacillati</taxon>
        <taxon>Bacillota</taxon>
        <taxon>Clostridia</taxon>
        <taxon>Candidatus Merdicola</taxon>
    </lineage>
</organism>
<proteinExistence type="inferred from homology"/>
<dbReference type="AlphaFoldDB" id="A0A9D1M1B5"/>
<dbReference type="PANTHER" id="PTHR42798">
    <property type="entry name" value="LIPOPROTEIN-RELEASING SYSTEM ATP-BINDING PROTEIN LOLD"/>
    <property type="match status" value="1"/>
</dbReference>
<dbReference type="PROSITE" id="PS00211">
    <property type="entry name" value="ABC_TRANSPORTER_1"/>
    <property type="match status" value="1"/>
</dbReference>
<feature type="transmembrane region" description="Helical" evidence="10">
    <location>
        <begin position="739"/>
        <end position="768"/>
    </location>
</feature>
<protein>
    <submittedName>
        <fullName evidence="12">ABC transporter ATP-binding protein/permease</fullName>
    </submittedName>
</protein>
<keyword evidence="7 10" id="KW-1133">Transmembrane helix</keyword>
<comment type="subcellular location">
    <subcellularLocation>
        <location evidence="1">Cell inner membrane</location>
        <topology evidence="1">Multi-pass membrane protein</topology>
    </subcellularLocation>
</comment>
<dbReference type="Gene3D" id="3.40.50.300">
    <property type="entry name" value="P-loop containing nucleotide triphosphate hydrolases"/>
    <property type="match status" value="1"/>
</dbReference>
<evidence type="ECO:0000256" key="8">
    <source>
        <dbReference type="ARBA" id="ARBA00023136"/>
    </source>
</evidence>
<dbReference type="FunFam" id="3.40.50.300:FF:000032">
    <property type="entry name" value="Export ABC transporter ATP-binding protein"/>
    <property type="match status" value="1"/>
</dbReference>
<evidence type="ECO:0000313" key="12">
    <source>
        <dbReference type="EMBL" id="HIU52033.1"/>
    </source>
</evidence>
<keyword evidence="5" id="KW-0547">Nucleotide-binding</keyword>
<evidence type="ECO:0000256" key="10">
    <source>
        <dbReference type="SAM" id="Phobius"/>
    </source>
</evidence>
<keyword evidence="2" id="KW-0813">Transport</keyword>
<evidence type="ECO:0000256" key="6">
    <source>
        <dbReference type="ARBA" id="ARBA00022840"/>
    </source>
</evidence>
<evidence type="ECO:0000256" key="3">
    <source>
        <dbReference type="ARBA" id="ARBA00022475"/>
    </source>
</evidence>
<evidence type="ECO:0000313" key="13">
    <source>
        <dbReference type="Proteomes" id="UP000824093"/>
    </source>
</evidence>
<feature type="transmembrane region" description="Helical" evidence="10">
    <location>
        <begin position="789"/>
        <end position="815"/>
    </location>
</feature>
<evidence type="ECO:0000256" key="2">
    <source>
        <dbReference type="ARBA" id="ARBA00022448"/>
    </source>
</evidence>
<evidence type="ECO:0000259" key="11">
    <source>
        <dbReference type="PROSITE" id="PS50893"/>
    </source>
</evidence>
<comment type="similarity">
    <text evidence="9">Belongs to the ABC transporter superfamily. Macrolide exporter (TC 3.A.1.122) family.</text>
</comment>
<dbReference type="InterPro" id="IPR003593">
    <property type="entry name" value="AAA+_ATPase"/>
</dbReference>
<dbReference type="Pfam" id="PF02687">
    <property type="entry name" value="FtsX"/>
    <property type="match status" value="1"/>
</dbReference>
<dbReference type="GO" id="GO:0098796">
    <property type="term" value="C:membrane protein complex"/>
    <property type="evidence" value="ECO:0007669"/>
    <property type="project" value="UniProtKB-ARBA"/>
</dbReference>
<dbReference type="InterPro" id="IPR027417">
    <property type="entry name" value="P-loop_NTPase"/>
</dbReference>
<sequence length="872" mass="97177">MLKLKHITKEYVSGDTKVQALKGIDIEFRESEFVSILGPSGCGKTTLLNIIGGLDHYTTGDLIINGKSTKQFKDRDWDAYRNHSVGFVFQNYNLIPHQTVLSNVELALTLSGVSKTERRKRAIKALEDVGLGDQLNKKPNQMSGGQMQRVAIARALVNDPDIILADEPTGALDTKTSVQIMEILKNISKDKLIIMVTHNPELAEKYSSRIIRVLDGVVTQDSMTYKEEEMKKEESKKKVKKPSMSFLTALSLSLNNLMTKKGRTILTAFAGSIGIIGISLILSLSTGVQNYISKVEEDTLSSYPISIEDQTVDFSSMMEKMMGLNEEGETNQEEGKVYSNQIMTDMISTLSNKMQKNNLTELKNYIENGSNPIKENANAIQYNYKLNINLYNTKNVANKEFVRVNPSTVMDALGMGEIIEAQNESPVSSMMGSSSMSVGGTDVWQELLDNEELLKSQYELLAGKYPENYNEVILMVDDSNQVSDYTLYALGLKDQDELEKEWNAVQKGEKIEEKESTSYTYDELLNLSFKLLLNSDYYQKENGIWLDKSDDDDFIKERLETAEEIKVVGIVKPNKDSVVSTTTGMIGYTKELKEHVIQKSNESEIVKEQKENQTINVFNGLEFPKEGETEKFNYNNLSNEQKLAISQLSTEEIAKLMEAYNENKNASYEKNLEKLAAIDLNSPSGILIYPKNFEAKDNITKGIEEYNEKQRNEGKEENVINYTDMIGIMMKSVKQIINAISYVLIAFVAISLIVSSIMIGIITYISVLERTKEIGILRSIGASKKDISRVFNAETFMIGLVSGLLGIGVTILLNIPINALIEVIAGVGVKASLPTTGAIILVLISMILTVVAGLIPSKMASKKDPVEALRID</sequence>
<evidence type="ECO:0000256" key="9">
    <source>
        <dbReference type="ARBA" id="ARBA00038388"/>
    </source>
</evidence>
<dbReference type="CDD" id="cd03255">
    <property type="entry name" value="ABC_MJ0796_LolCDE_FtsE"/>
    <property type="match status" value="1"/>
</dbReference>
<dbReference type="SMART" id="SM00382">
    <property type="entry name" value="AAA"/>
    <property type="match status" value="1"/>
</dbReference>
<dbReference type="PANTHER" id="PTHR42798:SF6">
    <property type="entry name" value="CELL DIVISION ATP-BINDING PROTEIN FTSE"/>
    <property type="match status" value="1"/>
</dbReference>
<keyword evidence="3" id="KW-1003">Cell membrane</keyword>
<dbReference type="InterPro" id="IPR017871">
    <property type="entry name" value="ABC_transporter-like_CS"/>
</dbReference>
<comment type="caution">
    <text evidence="12">The sequence shown here is derived from an EMBL/GenBank/DDBJ whole genome shotgun (WGS) entry which is preliminary data.</text>
</comment>
<evidence type="ECO:0000256" key="5">
    <source>
        <dbReference type="ARBA" id="ARBA00022741"/>
    </source>
</evidence>
<dbReference type="EMBL" id="DVNH01000041">
    <property type="protein sequence ID" value="HIU52033.1"/>
    <property type="molecule type" value="Genomic_DNA"/>
</dbReference>
<dbReference type="GO" id="GO:0022857">
    <property type="term" value="F:transmembrane transporter activity"/>
    <property type="evidence" value="ECO:0007669"/>
    <property type="project" value="UniProtKB-ARBA"/>
</dbReference>
<dbReference type="InterPro" id="IPR003439">
    <property type="entry name" value="ABC_transporter-like_ATP-bd"/>
</dbReference>
<reference evidence="12" key="2">
    <citation type="journal article" date="2021" name="PeerJ">
        <title>Extensive microbial diversity within the chicken gut microbiome revealed by metagenomics and culture.</title>
        <authorList>
            <person name="Gilroy R."/>
            <person name="Ravi A."/>
            <person name="Getino M."/>
            <person name="Pursley I."/>
            <person name="Horton D.L."/>
            <person name="Alikhan N.F."/>
            <person name="Baker D."/>
            <person name="Gharbi K."/>
            <person name="Hall N."/>
            <person name="Watson M."/>
            <person name="Adriaenssens E.M."/>
            <person name="Foster-Nyarko E."/>
            <person name="Jarju S."/>
            <person name="Secka A."/>
            <person name="Antonio M."/>
            <person name="Oren A."/>
            <person name="Chaudhuri R.R."/>
            <person name="La Ragione R."/>
            <person name="Hildebrand F."/>
            <person name="Pallen M.J."/>
        </authorList>
    </citation>
    <scope>NUCLEOTIDE SEQUENCE</scope>
    <source>
        <strain evidence="12">CHK195-15760</strain>
    </source>
</reference>
<dbReference type="InterPro" id="IPR003838">
    <property type="entry name" value="ABC3_permease_C"/>
</dbReference>
<dbReference type="InterPro" id="IPR017911">
    <property type="entry name" value="MacB-like_ATP-bd"/>
</dbReference>
<accession>A0A9D1M1B5</accession>
<keyword evidence="8 10" id="KW-0472">Membrane</keyword>
<evidence type="ECO:0000256" key="7">
    <source>
        <dbReference type="ARBA" id="ARBA00022989"/>
    </source>
</evidence>
<reference evidence="12" key="1">
    <citation type="submission" date="2020-10" db="EMBL/GenBank/DDBJ databases">
        <authorList>
            <person name="Gilroy R."/>
        </authorList>
    </citation>
    <scope>NUCLEOTIDE SEQUENCE</scope>
    <source>
        <strain evidence="12">CHK195-15760</strain>
    </source>
</reference>
<dbReference type="SUPFAM" id="SSF52540">
    <property type="entry name" value="P-loop containing nucleoside triphosphate hydrolases"/>
    <property type="match status" value="1"/>
</dbReference>
<dbReference type="GO" id="GO:0005524">
    <property type="term" value="F:ATP binding"/>
    <property type="evidence" value="ECO:0007669"/>
    <property type="project" value="UniProtKB-KW"/>
</dbReference>
<keyword evidence="4 10" id="KW-0812">Transmembrane</keyword>
<feature type="transmembrane region" description="Helical" evidence="10">
    <location>
        <begin position="835"/>
        <end position="855"/>
    </location>
</feature>
<dbReference type="PROSITE" id="PS50893">
    <property type="entry name" value="ABC_TRANSPORTER_2"/>
    <property type="match status" value="1"/>
</dbReference>
<name>A0A9D1M1B5_9FIRM</name>
<evidence type="ECO:0000256" key="4">
    <source>
        <dbReference type="ARBA" id="ARBA00022692"/>
    </source>
</evidence>
<evidence type="ECO:0000256" key="1">
    <source>
        <dbReference type="ARBA" id="ARBA00004429"/>
    </source>
</evidence>
<feature type="domain" description="ABC transporter" evidence="11">
    <location>
        <begin position="2"/>
        <end position="240"/>
    </location>
</feature>
<dbReference type="PRINTS" id="PR00364">
    <property type="entry name" value="DISEASERSIST"/>
</dbReference>
<gene>
    <name evidence="12" type="ORF">IAB70_05405</name>
</gene>
<dbReference type="GO" id="GO:0005886">
    <property type="term" value="C:plasma membrane"/>
    <property type="evidence" value="ECO:0007669"/>
    <property type="project" value="UniProtKB-SubCell"/>
</dbReference>
<dbReference type="Pfam" id="PF00005">
    <property type="entry name" value="ABC_tran"/>
    <property type="match status" value="1"/>
</dbReference>
<dbReference type="GO" id="GO:0016887">
    <property type="term" value="F:ATP hydrolysis activity"/>
    <property type="evidence" value="ECO:0007669"/>
    <property type="project" value="InterPro"/>
</dbReference>
<keyword evidence="6 12" id="KW-0067">ATP-binding</keyword>
<dbReference type="Proteomes" id="UP000824093">
    <property type="component" value="Unassembled WGS sequence"/>
</dbReference>